<feature type="compositionally biased region" description="Acidic residues" evidence="1">
    <location>
        <begin position="522"/>
        <end position="555"/>
    </location>
</feature>
<feature type="compositionally biased region" description="Acidic residues" evidence="1">
    <location>
        <begin position="563"/>
        <end position="572"/>
    </location>
</feature>
<evidence type="ECO:0000256" key="1">
    <source>
        <dbReference type="SAM" id="MobiDB-lite"/>
    </source>
</evidence>
<comment type="caution">
    <text evidence="2">The sequence shown here is derived from an EMBL/GenBank/DDBJ whole genome shotgun (WGS) entry which is preliminary data.</text>
</comment>
<sequence length="584" mass="66150">MVLFKLWLNSSNTNTASSDAPPQRVFSELYNSDAMNEEYERIKAVPRADGCKLETVIASIMLWSDSTHLAQFGNASLWPIYAFFGNQSNITSKYINNVLSPRSWVPTRNAFSVKLSQFGFNFFSMLVVDLLHEFELGVWKAIFTHLMRVLYAAGGDKIQSLNTRYRLVPTFGRGTIRRFVKNTSAMKKLAARDWEDMLQVALPIFEGLLDEPYNTVVLDLLFTLATWHALAKLRMHTDGTLSIFEATTANLGTLLRRFAAKSNRFHKDVTDWLSSNKNDPALKNFVPHLKDHLLARLAGDEYDGDEREYTDAERRALIFVDNRIYQHKVIRINYTTYDLRRAQDSLNPRTHADVMVASQEDQGARNSHPYWYARIVGIFHAYVQHVGSSSKSEEPRRLDFLWVRWFGRDLTTPDELAFGFLDPDLICRGVHIIPAFAHGKTSELLGPSIVRSVSDNDEDWVFYYVNIFADRDMFMRYLGGGVGHRVVQSMLDSVASVVTAEEEQGEQVAEARESEVQRLNVPEDEQVLTEGVSDDEEEATDEIGDEVPDDAEYDYGYDGAGPNDEDGGDEDVGNGASSMALMTM</sequence>
<keyword evidence="3" id="KW-1185">Reference proteome</keyword>
<proteinExistence type="predicted"/>
<evidence type="ECO:0000313" key="2">
    <source>
        <dbReference type="EMBL" id="THG96656.1"/>
    </source>
</evidence>
<reference evidence="2 3" key="1">
    <citation type="submission" date="2019-02" db="EMBL/GenBank/DDBJ databases">
        <title>Genome sequencing of the rare red list fungi Phlebia centrifuga.</title>
        <authorList>
            <person name="Buettner E."/>
            <person name="Kellner H."/>
        </authorList>
    </citation>
    <scope>NUCLEOTIDE SEQUENCE [LARGE SCALE GENOMIC DNA]</scope>
    <source>
        <strain evidence="2 3">DSM 108282</strain>
    </source>
</reference>
<feature type="region of interest" description="Disordered" evidence="1">
    <location>
        <begin position="522"/>
        <end position="584"/>
    </location>
</feature>
<protein>
    <submittedName>
        <fullName evidence="2">Uncharacterized protein</fullName>
    </submittedName>
</protein>
<evidence type="ECO:0000313" key="3">
    <source>
        <dbReference type="Proteomes" id="UP000309038"/>
    </source>
</evidence>
<dbReference type="EMBL" id="SGPJ01000218">
    <property type="protein sequence ID" value="THG96656.1"/>
    <property type="molecule type" value="Genomic_DNA"/>
</dbReference>
<accession>A0A4S4KF67</accession>
<name>A0A4S4KF67_9APHY</name>
<dbReference type="AlphaFoldDB" id="A0A4S4KF67"/>
<organism evidence="2 3">
    <name type="scientific">Hermanssonia centrifuga</name>
    <dbReference type="NCBI Taxonomy" id="98765"/>
    <lineage>
        <taxon>Eukaryota</taxon>
        <taxon>Fungi</taxon>
        <taxon>Dikarya</taxon>
        <taxon>Basidiomycota</taxon>
        <taxon>Agaricomycotina</taxon>
        <taxon>Agaricomycetes</taxon>
        <taxon>Polyporales</taxon>
        <taxon>Meruliaceae</taxon>
        <taxon>Hermanssonia</taxon>
    </lineage>
</organism>
<gene>
    <name evidence="2" type="ORF">EW026_g5211</name>
</gene>
<dbReference type="Proteomes" id="UP000309038">
    <property type="component" value="Unassembled WGS sequence"/>
</dbReference>